<proteinExistence type="predicted"/>
<accession>A0A212PZI1</accession>
<evidence type="ECO:0000313" key="3">
    <source>
        <dbReference type="EMBL" id="SNB52430.1"/>
    </source>
</evidence>
<dbReference type="EMBL" id="FYEH01000001">
    <property type="protein sequence ID" value="SNB52430.1"/>
    <property type="molecule type" value="Genomic_DNA"/>
</dbReference>
<dbReference type="PIRSF" id="PIRSF005522">
    <property type="entry name" value="UCP005522"/>
    <property type="match status" value="1"/>
</dbReference>
<dbReference type="PANTHER" id="PTHR34595:SF7">
    <property type="entry name" value="SLL1039 PROTEIN"/>
    <property type="match status" value="1"/>
</dbReference>
<evidence type="ECO:0000259" key="2">
    <source>
        <dbReference type="Pfam" id="PF14403"/>
    </source>
</evidence>
<evidence type="ECO:0000313" key="4">
    <source>
        <dbReference type="Proteomes" id="UP000197065"/>
    </source>
</evidence>
<feature type="region of interest" description="Disordered" evidence="1">
    <location>
        <begin position="468"/>
        <end position="496"/>
    </location>
</feature>
<dbReference type="InterPro" id="IPR051680">
    <property type="entry name" value="ATP-dep_Glu-Cys_Ligase-2"/>
</dbReference>
<dbReference type="Gene3D" id="3.40.50.11290">
    <property type="match status" value="1"/>
</dbReference>
<dbReference type="RefSeq" id="WP_088559570.1">
    <property type="nucleotide sequence ID" value="NZ_FYEH01000001.1"/>
</dbReference>
<organism evidence="3 4">
    <name type="scientific">Arboricoccus pini</name>
    <dbReference type="NCBI Taxonomy" id="1963835"/>
    <lineage>
        <taxon>Bacteria</taxon>
        <taxon>Pseudomonadati</taxon>
        <taxon>Pseudomonadota</taxon>
        <taxon>Alphaproteobacteria</taxon>
        <taxon>Geminicoccales</taxon>
        <taxon>Geminicoccaceae</taxon>
        <taxon>Arboricoccus</taxon>
    </lineage>
</organism>
<dbReference type="OrthoDB" id="9804079at2"/>
<dbReference type="Pfam" id="PF14403">
    <property type="entry name" value="CP_ATPgrasp_2"/>
    <property type="match status" value="1"/>
</dbReference>
<name>A0A212PZI1_9PROT</name>
<dbReference type="SUPFAM" id="SSF56059">
    <property type="entry name" value="Glutathione synthetase ATP-binding domain-like"/>
    <property type="match status" value="1"/>
</dbReference>
<feature type="domain" description="Circularly permuted ATP-grasp type 2" evidence="2">
    <location>
        <begin position="84"/>
        <end position="460"/>
    </location>
</feature>
<evidence type="ECO:0000256" key="1">
    <source>
        <dbReference type="SAM" id="MobiDB-lite"/>
    </source>
</evidence>
<protein>
    <submittedName>
        <fullName evidence="3">Uncharacterized conserved protein, circularly permuted ATPgrasp superfamily</fullName>
    </submittedName>
</protein>
<dbReference type="Proteomes" id="UP000197065">
    <property type="component" value="Unassembled WGS sequence"/>
</dbReference>
<dbReference type="Gene3D" id="3.30.1490.270">
    <property type="match status" value="1"/>
</dbReference>
<sequence>MPHAATGAFKGYDPGSFFCEMCGSAEIGAPHAAAIFARFDRAGLDNLRQRAAEAEIELFNQGITFTVYTDGKAIDRILPFDVVPRVISATNWRVIEAGVIQRVATINAFLSDCYGPQHAIRDGIIPGELVFGNANFRPEMAEVRPALGTYVHINGTDLVRDVDGRFYVLEDNARTPSGVSYVVENRHLMMRSFSDLMRGLPIRPVSDYGRHLLEALCEVAPAEVLDPQVVLLSPGIFNSAYFEHVFLAREMGIPLVEGRDLFVDDKDRVFMSTVGGPRRVDVIYRRLNDDFLDPEVFEPSSLLGVPGLMRAYRKGTVTLANAVGTGVADDKAVYAYMPRLVKYYLGEEPILNNVETHICREREALAFTLDHLAELVTKPVGESGGYGITIGPRATQAELAEARARITEDPANYISQPVINLSVSPTLVEGVVEPRHVDLRPFAITGKSTWVLPGGLTRVALRRGSLVVNSSQGGGSKDTWVLAEDDSQPTPQAGRTGEEILAAGGDQIVGAPDLPAQGA</sequence>
<dbReference type="PANTHER" id="PTHR34595">
    <property type="entry name" value="BLR5612 PROTEIN"/>
    <property type="match status" value="1"/>
</dbReference>
<gene>
    <name evidence="3" type="ORF">SAMN07250955_101251</name>
</gene>
<dbReference type="AlphaFoldDB" id="A0A212PZI1"/>
<dbReference type="InterPro" id="IPR016450">
    <property type="entry name" value="UCP005522"/>
</dbReference>
<keyword evidence="4" id="KW-1185">Reference proteome</keyword>
<reference evidence="3 4" key="1">
    <citation type="submission" date="2017-06" db="EMBL/GenBank/DDBJ databases">
        <authorList>
            <person name="Kim H.J."/>
            <person name="Triplett B.A."/>
        </authorList>
    </citation>
    <scope>NUCLEOTIDE SEQUENCE [LARGE SCALE GENOMIC DNA]</scope>
    <source>
        <strain evidence="3 4">B29T1</strain>
    </source>
</reference>
<dbReference type="InterPro" id="IPR025841">
    <property type="entry name" value="CP_ATPgrasp_2"/>
</dbReference>